<evidence type="ECO:0000256" key="2">
    <source>
        <dbReference type="ARBA" id="ARBA00038350"/>
    </source>
</evidence>
<comment type="similarity">
    <text evidence="2">Belongs to the HFCD (homooligomeric flavin containing Cys decarboxylase) superfamily.</text>
</comment>
<dbReference type="Gene3D" id="3.40.50.1950">
    <property type="entry name" value="Flavin prenyltransferase-like"/>
    <property type="match status" value="1"/>
</dbReference>
<keyword evidence="1" id="KW-0173">Coenzyme A biosynthesis</keyword>
<evidence type="ECO:0000313" key="5">
    <source>
        <dbReference type="Proteomes" id="UP001527925"/>
    </source>
</evidence>
<dbReference type="InterPro" id="IPR036551">
    <property type="entry name" value="Flavin_trans-like"/>
</dbReference>
<dbReference type="EMBL" id="JADGIZ020000019">
    <property type="protein sequence ID" value="KAL2916074.1"/>
    <property type="molecule type" value="Genomic_DNA"/>
</dbReference>
<proteinExistence type="inferred from homology"/>
<dbReference type="InterPro" id="IPR003382">
    <property type="entry name" value="Flavoprotein"/>
</dbReference>
<sequence length="205" mass="22134">MRVLVGVTGSVASIKLPLLVEQLREAFAVGPFSLDVKVVATKHSLHFFDRAALGDTPVLTDEDEWASWTKMSDPVLHIELRNWADVLVIAPLDANTLAKAAGGLCDNLLARIRPASHAFAPRDLTGAPDRPWDQTKPVVVCPAMNTHMWTHPMTAKHLDVLTRDLGYTVVDPVAKTLACGDVGMGGMASPRDIALAALEATQRNK</sequence>
<keyword evidence="5" id="KW-1185">Reference proteome</keyword>
<dbReference type="PANTHER" id="PTHR14359:SF6">
    <property type="entry name" value="PHOSPHOPANTOTHENOYLCYSTEINE DECARBOXYLASE"/>
    <property type="match status" value="1"/>
</dbReference>
<comment type="caution">
    <text evidence="4">The sequence shown here is derived from an EMBL/GenBank/DDBJ whole genome shotgun (WGS) entry which is preliminary data.</text>
</comment>
<protein>
    <recommendedName>
        <fullName evidence="3">Flavoprotein domain-containing protein</fullName>
    </recommendedName>
</protein>
<dbReference type="Proteomes" id="UP001527925">
    <property type="component" value="Unassembled WGS sequence"/>
</dbReference>
<feature type="domain" description="Flavoprotein" evidence="3">
    <location>
        <begin position="1"/>
        <end position="192"/>
    </location>
</feature>
<dbReference type="Pfam" id="PF02441">
    <property type="entry name" value="Flavoprotein"/>
    <property type="match status" value="1"/>
</dbReference>
<organism evidence="4 5">
    <name type="scientific">Polyrhizophydium stewartii</name>
    <dbReference type="NCBI Taxonomy" id="2732419"/>
    <lineage>
        <taxon>Eukaryota</taxon>
        <taxon>Fungi</taxon>
        <taxon>Fungi incertae sedis</taxon>
        <taxon>Chytridiomycota</taxon>
        <taxon>Chytridiomycota incertae sedis</taxon>
        <taxon>Chytridiomycetes</taxon>
        <taxon>Rhizophydiales</taxon>
        <taxon>Rhizophydiales incertae sedis</taxon>
        <taxon>Polyrhizophydium</taxon>
    </lineage>
</organism>
<name>A0ABR4N991_9FUNG</name>
<accession>A0ABR4N991</accession>
<evidence type="ECO:0000256" key="1">
    <source>
        <dbReference type="ARBA" id="ARBA00022993"/>
    </source>
</evidence>
<dbReference type="PANTHER" id="PTHR14359">
    <property type="entry name" value="HOMO-OLIGOMERIC FLAVIN CONTAINING CYS DECARBOXYLASE FAMILY"/>
    <property type="match status" value="1"/>
</dbReference>
<gene>
    <name evidence="4" type="ORF">HK105_204498</name>
</gene>
<dbReference type="SUPFAM" id="SSF52507">
    <property type="entry name" value="Homo-oligomeric flavin-containing Cys decarboxylases, HFCD"/>
    <property type="match status" value="1"/>
</dbReference>
<reference evidence="4 5" key="1">
    <citation type="submission" date="2023-09" db="EMBL/GenBank/DDBJ databases">
        <title>Pangenome analysis of Batrachochytrium dendrobatidis and related Chytrids.</title>
        <authorList>
            <person name="Yacoub M.N."/>
            <person name="Stajich J.E."/>
            <person name="James T.Y."/>
        </authorList>
    </citation>
    <scope>NUCLEOTIDE SEQUENCE [LARGE SCALE GENOMIC DNA]</scope>
    <source>
        <strain evidence="4 5">JEL0888</strain>
    </source>
</reference>
<evidence type="ECO:0000259" key="3">
    <source>
        <dbReference type="Pfam" id="PF02441"/>
    </source>
</evidence>
<evidence type="ECO:0000313" key="4">
    <source>
        <dbReference type="EMBL" id="KAL2916074.1"/>
    </source>
</evidence>